<dbReference type="KEGG" id="ehx:EMIHUDRAFT_420848"/>
<dbReference type="AlphaFoldDB" id="A0A0D3KR45"/>
<evidence type="ECO:0000313" key="1">
    <source>
        <dbReference type="EnsemblProtists" id="EOD38230"/>
    </source>
</evidence>
<dbReference type="RefSeq" id="XP_005790659.1">
    <property type="nucleotide sequence ID" value="XM_005790602.1"/>
</dbReference>
<evidence type="ECO:0000313" key="2">
    <source>
        <dbReference type="Proteomes" id="UP000013827"/>
    </source>
</evidence>
<dbReference type="GeneID" id="17283535"/>
<dbReference type="HOGENOM" id="CLU_1091690_0_0_1"/>
<evidence type="ECO:0008006" key="3">
    <source>
        <dbReference type="Google" id="ProtNLM"/>
    </source>
</evidence>
<dbReference type="PaxDb" id="2903-EOD38230"/>
<sequence>MTSTQACPHCFALVQKSTGCNHITCSCKGGRLLEGSLLLSVCKTHTRSREFCYICGVAYPLPRGHPNHDRAEGPTLNPQGVPVPDRLLLGEGGAEASAVGIVTFSTTDPLPRTTEEARARLSELQTLRCPRCDRGVHMERSFDACFALRCPSCPAATITQAHFCAWCLRPAAPGEDLHSHVLDCTEAPADMRGSALYLHDSNGGPHVPPHPHTKFMAHWRSANRRRAMRLIGSLPEDGSIDKPLLVRELDSHLCD</sequence>
<dbReference type="EnsemblProtists" id="EOD38230">
    <property type="protein sequence ID" value="EOD38230"/>
    <property type="gene ID" value="EMIHUDRAFT_420848"/>
</dbReference>
<name>A0A0D3KR45_EMIH1</name>
<proteinExistence type="predicted"/>
<dbReference type="Proteomes" id="UP000013827">
    <property type="component" value="Unassembled WGS sequence"/>
</dbReference>
<protein>
    <recommendedName>
        <fullName evidence="3">RING-type domain-containing protein</fullName>
    </recommendedName>
</protein>
<organism evidence="1 2">
    <name type="scientific">Emiliania huxleyi (strain CCMP1516)</name>
    <dbReference type="NCBI Taxonomy" id="280463"/>
    <lineage>
        <taxon>Eukaryota</taxon>
        <taxon>Haptista</taxon>
        <taxon>Haptophyta</taxon>
        <taxon>Prymnesiophyceae</taxon>
        <taxon>Isochrysidales</taxon>
        <taxon>Noelaerhabdaceae</taxon>
        <taxon>Emiliania</taxon>
    </lineage>
</organism>
<dbReference type="SUPFAM" id="SSF57850">
    <property type="entry name" value="RING/U-box"/>
    <property type="match status" value="1"/>
</dbReference>
<reference evidence="1" key="2">
    <citation type="submission" date="2024-10" db="UniProtKB">
        <authorList>
            <consortium name="EnsemblProtists"/>
        </authorList>
    </citation>
    <scope>IDENTIFICATION</scope>
</reference>
<accession>A0A0D3KR45</accession>
<keyword evidence="2" id="KW-1185">Reference proteome</keyword>
<dbReference type="Gene3D" id="1.20.120.1750">
    <property type="match status" value="1"/>
</dbReference>
<dbReference type="CDD" id="cd20336">
    <property type="entry name" value="Rcat_RBR"/>
    <property type="match status" value="1"/>
</dbReference>
<reference evidence="2" key="1">
    <citation type="journal article" date="2013" name="Nature">
        <title>Pan genome of the phytoplankton Emiliania underpins its global distribution.</title>
        <authorList>
            <person name="Read B.A."/>
            <person name="Kegel J."/>
            <person name="Klute M.J."/>
            <person name="Kuo A."/>
            <person name="Lefebvre S.C."/>
            <person name="Maumus F."/>
            <person name="Mayer C."/>
            <person name="Miller J."/>
            <person name="Monier A."/>
            <person name="Salamov A."/>
            <person name="Young J."/>
            <person name="Aguilar M."/>
            <person name="Claverie J.M."/>
            <person name="Frickenhaus S."/>
            <person name="Gonzalez K."/>
            <person name="Herman E.K."/>
            <person name="Lin Y.C."/>
            <person name="Napier J."/>
            <person name="Ogata H."/>
            <person name="Sarno A.F."/>
            <person name="Shmutz J."/>
            <person name="Schroeder D."/>
            <person name="de Vargas C."/>
            <person name="Verret F."/>
            <person name="von Dassow P."/>
            <person name="Valentin K."/>
            <person name="Van de Peer Y."/>
            <person name="Wheeler G."/>
            <person name="Dacks J.B."/>
            <person name="Delwiche C.F."/>
            <person name="Dyhrman S.T."/>
            <person name="Glockner G."/>
            <person name="John U."/>
            <person name="Richards T."/>
            <person name="Worden A.Z."/>
            <person name="Zhang X."/>
            <person name="Grigoriev I.V."/>
            <person name="Allen A.E."/>
            <person name="Bidle K."/>
            <person name="Borodovsky M."/>
            <person name="Bowler C."/>
            <person name="Brownlee C."/>
            <person name="Cock J.M."/>
            <person name="Elias M."/>
            <person name="Gladyshev V.N."/>
            <person name="Groth M."/>
            <person name="Guda C."/>
            <person name="Hadaegh A."/>
            <person name="Iglesias-Rodriguez M.D."/>
            <person name="Jenkins J."/>
            <person name="Jones B.M."/>
            <person name="Lawson T."/>
            <person name="Leese F."/>
            <person name="Lindquist E."/>
            <person name="Lobanov A."/>
            <person name="Lomsadze A."/>
            <person name="Malik S.B."/>
            <person name="Marsh M.E."/>
            <person name="Mackinder L."/>
            <person name="Mock T."/>
            <person name="Mueller-Roeber B."/>
            <person name="Pagarete A."/>
            <person name="Parker M."/>
            <person name="Probert I."/>
            <person name="Quesneville H."/>
            <person name="Raines C."/>
            <person name="Rensing S.A."/>
            <person name="Riano-Pachon D.M."/>
            <person name="Richier S."/>
            <person name="Rokitta S."/>
            <person name="Shiraiwa Y."/>
            <person name="Soanes D.M."/>
            <person name="van der Giezen M."/>
            <person name="Wahlund T.M."/>
            <person name="Williams B."/>
            <person name="Wilson W."/>
            <person name="Wolfe G."/>
            <person name="Wurch L.L."/>
        </authorList>
    </citation>
    <scope>NUCLEOTIDE SEQUENCE</scope>
</reference>